<reference evidence="1 2" key="1">
    <citation type="submission" date="2014-04" db="EMBL/GenBank/DDBJ databases">
        <title>Comparative Genomics of Cryptosporidium Species.</title>
        <authorList>
            <person name="Silva J.C."/>
            <person name="Su Q."/>
            <person name="Chalmers R."/>
            <person name="Chibucos M.C."/>
            <person name="Elwin K."/>
            <person name="Godinez A."/>
            <person name="Guo F."/>
            <person name="Huynh K."/>
            <person name="Orvis J."/>
            <person name="Ott S."/>
            <person name="Sadzewicz L."/>
            <person name="Sengamalay N."/>
            <person name="Shetty A."/>
            <person name="Sun M."/>
            <person name="Tallon L."/>
            <person name="Xiao L."/>
            <person name="Zhang H."/>
            <person name="Fraser C.M."/>
            <person name="Zhu G."/>
            <person name="Kissinger J."/>
            <person name="Widmer G."/>
        </authorList>
    </citation>
    <scope>NUCLEOTIDE SEQUENCE [LARGE SCALE GENOMIC DNA]</scope>
    <source>
        <strain evidence="1 2">UKMEL1</strain>
    </source>
</reference>
<dbReference type="OrthoDB" id="342211at2759"/>
<name>A0A2P4Z056_9CRYT</name>
<organism evidence="1 2">
    <name type="scientific">Cryptosporidium meleagridis</name>
    <dbReference type="NCBI Taxonomy" id="93969"/>
    <lineage>
        <taxon>Eukaryota</taxon>
        <taxon>Sar</taxon>
        <taxon>Alveolata</taxon>
        <taxon>Apicomplexa</taxon>
        <taxon>Conoidasida</taxon>
        <taxon>Coccidia</taxon>
        <taxon>Eucoccidiorida</taxon>
        <taxon>Eimeriorina</taxon>
        <taxon>Cryptosporidiidae</taxon>
        <taxon>Cryptosporidium</taxon>
    </lineage>
</organism>
<accession>A0A2P4Z056</accession>
<dbReference type="EMBL" id="JIBK01000014">
    <property type="protein sequence ID" value="POM83457.1"/>
    <property type="molecule type" value="Genomic_DNA"/>
</dbReference>
<sequence>MIKTDELNLLSADFNAELAINNLESVLLPKHAQSLDNISKAALLLPFAIQKELKLFNNCRTSSENNDGEDLDENITTTERQLNVIRNIEFKLNLKKKFSDKKKIFNSVSNKITAKFSIQPNKYLFQTEEKEKNYVYDYLAKKEVSKSCYFY</sequence>
<comment type="caution">
    <text evidence="1">The sequence shown here is derived from an EMBL/GenBank/DDBJ whole genome shotgun (WGS) entry which is preliminary data.</text>
</comment>
<keyword evidence="2" id="KW-1185">Reference proteome</keyword>
<proteinExistence type="predicted"/>
<dbReference type="Proteomes" id="UP000236928">
    <property type="component" value="Unassembled WGS sequence"/>
</dbReference>
<dbReference type="VEuPathDB" id="CryptoDB:CmeUKMEL1_07490"/>
<dbReference type="AlphaFoldDB" id="A0A2P4Z056"/>
<evidence type="ECO:0000313" key="1">
    <source>
        <dbReference type="EMBL" id="POM83457.1"/>
    </source>
</evidence>
<gene>
    <name evidence="1" type="ORF">CmeUKMEL1_07490</name>
</gene>
<protein>
    <submittedName>
        <fullName evidence="1">Uncharacterized protein</fullName>
    </submittedName>
</protein>
<evidence type="ECO:0000313" key="2">
    <source>
        <dbReference type="Proteomes" id="UP000236928"/>
    </source>
</evidence>